<dbReference type="PRINTS" id="PR00980">
    <property type="entry name" value="TRNASYNTHALA"/>
</dbReference>
<protein>
    <recommendedName>
        <fullName evidence="2">alanine--tRNA ligase</fullName>
        <ecNumber evidence="2">6.1.1.7</ecNumber>
    </recommendedName>
</protein>
<dbReference type="InterPro" id="IPR045864">
    <property type="entry name" value="aa-tRNA-synth_II/BPL/LPL"/>
</dbReference>
<dbReference type="GO" id="GO:0000049">
    <property type="term" value="F:tRNA binding"/>
    <property type="evidence" value="ECO:0007669"/>
    <property type="project" value="UniProtKB-KW"/>
</dbReference>
<evidence type="ECO:0000259" key="10">
    <source>
        <dbReference type="PROSITE" id="PS50860"/>
    </source>
</evidence>
<dbReference type="NCBIfam" id="NF002436">
    <property type="entry name" value="PRK01584.1"/>
    <property type="match status" value="1"/>
</dbReference>
<dbReference type="PROSITE" id="PS50860">
    <property type="entry name" value="AA_TRNA_LIGASE_II_ALA"/>
    <property type="match status" value="1"/>
</dbReference>
<dbReference type="Pfam" id="PF01411">
    <property type="entry name" value="tRNA-synt_2c"/>
    <property type="match status" value="1"/>
</dbReference>
<evidence type="ECO:0000256" key="9">
    <source>
        <dbReference type="ARBA" id="ARBA00023146"/>
    </source>
</evidence>
<dbReference type="Proteomes" id="UP000178230">
    <property type="component" value="Unassembled WGS sequence"/>
</dbReference>
<dbReference type="Gene3D" id="3.30.930.10">
    <property type="entry name" value="Bira Bifunctional Protein, Domain 2"/>
    <property type="match status" value="1"/>
</dbReference>
<dbReference type="PANTHER" id="PTHR11777">
    <property type="entry name" value="ALANYL-TRNA SYNTHETASE"/>
    <property type="match status" value="1"/>
</dbReference>
<keyword evidence="3" id="KW-0820">tRNA-binding</keyword>
<dbReference type="InterPro" id="IPR012947">
    <property type="entry name" value="tRNA_SAD"/>
</dbReference>
<dbReference type="GO" id="GO:0004813">
    <property type="term" value="F:alanine-tRNA ligase activity"/>
    <property type="evidence" value="ECO:0007669"/>
    <property type="project" value="UniProtKB-EC"/>
</dbReference>
<dbReference type="InterPro" id="IPR018164">
    <property type="entry name" value="Ala-tRNA-synth_IIc_N"/>
</dbReference>
<proteinExistence type="inferred from homology"/>
<comment type="caution">
    <text evidence="11">The sequence shown here is derived from an EMBL/GenBank/DDBJ whole genome shotgun (WGS) entry which is preliminary data.</text>
</comment>
<dbReference type="InterPro" id="IPR018163">
    <property type="entry name" value="Thr/Ala-tRNA-synth_IIc_edit"/>
</dbReference>
<dbReference type="InterPro" id="IPR002318">
    <property type="entry name" value="Ala-tRNA-lgiase_IIc"/>
</dbReference>
<dbReference type="SMART" id="SM00863">
    <property type="entry name" value="tRNA_SAD"/>
    <property type="match status" value="1"/>
</dbReference>
<evidence type="ECO:0000313" key="11">
    <source>
        <dbReference type="EMBL" id="OGG00226.1"/>
    </source>
</evidence>
<keyword evidence="7" id="KW-0694">RNA-binding</keyword>
<dbReference type="SUPFAM" id="SSF55681">
    <property type="entry name" value="Class II aaRS and biotin synthetases"/>
    <property type="match status" value="1"/>
</dbReference>
<comment type="similarity">
    <text evidence="1">Belongs to the class-II aminoacyl-tRNA synthetase family.</text>
</comment>
<dbReference type="Gene3D" id="3.30.54.20">
    <property type="match status" value="1"/>
</dbReference>
<evidence type="ECO:0000256" key="4">
    <source>
        <dbReference type="ARBA" id="ARBA00022598"/>
    </source>
</evidence>
<evidence type="ECO:0000256" key="5">
    <source>
        <dbReference type="ARBA" id="ARBA00022741"/>
    </source>
</evidence>
<accession>A0A1F5YJ81</accession>
<dbReference type="Gene3D" id="3.30.980.10">
    <property type="entry name" value="Threonyl-trna Synthetase, Chain A, domain 2"/>
    <property type="match status" value="1"/>
</dbReference>
<dbReference type="InterPro" id="IPR018162">
    <property type="entry name" value="Ala-tRNA-ligase_IIc_anticod-bd"/>
</dbReference>
<dbReference type="GO" id="GO:0006419">
    <property type="term" value="P:alanyl-tRNA aminoacylation"/>
    <property type="evidence" value="ECO:0007669"/>
    <property type="project" value="InterPro"/>
</dbReference>
<gene>
    <name evidence="11" type="ORF">A2Y99_03365</name>
</gene>
<dbReference type="EMBL" id="MFIY01000018">
    <property type="protein sequence ID" value="OGG00226.1"/>
    <property type="molecule type" value="Genomic_DNA"/>
</dbReference>
<keyword evidence="5" id="KW-0547">Nucleotide-binding</keyword>
<dbReference type="SUPFAM" id="SSF101353">
    <property type="entry name" value="Putative anticodon-binding domain of alanyl-tRNA synthetase (AlaRS)"/>
    <property type="match status" value="1"/>
</dbReference>
<feature type="domain" description="Alanyl-transfer RNA synthetases family profile" evidence="10">
    <location>
        <begin position="1"/>
        <end position="619"/>
    </location>
</feature>
<dbReference type="PANTHER" id="PTHR11777:SF9">
    <property type="entry name" value="ALANINE--TRNA LIGASE, CYTOPLASMIC"/>
    <property type="match status" value="1"/>
</dbReference>
<dbReference type="GO" id="GO:0005524">
    <property type="term" value="F:ATP binding"/>
    <property type="evidence" value="ECO:0007669"/>
    <property type="project" value="UniProtKB-KW"/>
</dbReference>
<keyword evidence="8" id="KW-0648">Protein biosynthesis</keyword>
<evidence type="ECO:0000256" key="6">
    <source>
        <dbReference type="ARBA" id="ARBA00022840"/>
    </source>
</evidence>
<dbReference type="GO" id="GO:0002161">
    <property type="term" value="F:aminoacyl-tRNA deacylase activity"/>
    <property type="evidence" value="ECO:0007669"/>
    <property type="project" value="TreeGrafter"/>
</dbReference>
<reference evidence="11 12" key="1">
    <citation type="journal article" date="2016" name="Nat. Commun.">
        <title>Thousands of microbial genomes shed light on interconnected biogeochemical processes in an aquifer system.</title>
        <authorList>
            <person name="Anantharaman K."/>
            <person name="Brown C.T."/>
            <person name="Hug L.A."/>
            <person name="Sharon I."/>
            <person name="Castelle C.J."/>
            <person name="Probst A.J."/>
            <person name="Thomas B.C."/>
            <person name="Singh A."/>
            <person name="Wilkins M.J."/>
            <person name="Karaoz U."/>
            <person name="Brodie E.L."/>
            <person name="Williams K.H."/>
            <person name="Hubbard S.S."/>
            <person name="Banfield J.F."/>
        </authorList>
    </citation>
    <scope>NUCLEOTIDE SEQUENCE [LARGE SCALE GENOMIC DNA]</scope>
</reference>
<keyword evidence="6" id="KW-0067">ATP-binding</keyword>
<dbReference type="FunFam" id="3.30.980.10:FF:000004">
    <property type="entry name" value="Alanine--tRNA ligase, cytoplasmic"/>
    <property type="match status" value="1"/>
</dbReference>
<sequence length="619" mass="70658">MSYPVLRKKFIDFFTAPPRNHKKIPSFPLIPENDPTVLFITAGMHPLVPYLLGEPHPLGKRLVDIQKSVRTDDIEEVGDLSHLTFFEMLGNWSLGDYFKKDAILWSFEFLTDKHWLGLDPRRLYVSIFEGDKDAPCDSESISYWQEAFNKIGISAEIGNPYTDNPNSKRIFPYPKNKNWWGPAGLTGPCGPDSEMFFDTLLPLHNPSVHGRNCHINCSCGRFMEIWNDVFMEYYKNPDGTYTILKQKNVDTGMGMERVVSLMEWLNGNISEPDPFLTSLFQEIIEEIQKQSKLSYAKEQKPMRVIADHTRAATFLLADGIYPCNKERGYVLRKLIRRTIRFGNNIGIKHTFMSTLAEKAINIYAKYYPELVARKKEIITQIASEEERFQKTLALGLKEMEKINLLTAKTAFDLYQNFGFPWEMTLEIAKEKGQIIEKKLFEKEFQKHQKISRTANKGIFKGGLQDRSEITTKLHTATHLLQQALIQILGKSVRQAGSHITSERLRFDFTYAQKIEKTQLKKIEDQVNKIIQKNLPITMKIVNIKQAISQGALTVPGVTYPEAVKVFTIESITTSGKPYSMEVCGGPHVDFTGKLGLFKIIKEEGIAGGNRRIYAAVSTS</sequence>
<evidence type="ECO:0000256" key="2">
    <source>
        <dbReference type="ARBA" id="ARBA00013168"/>
    </source>
</evidence>
<dbReference type="AlphaFoldDB" id="A0A1F5YJ81"/>
<dbReference type="InterPro" id="IPR018165">
    <property type="entry name" value="Ala-tRNA-synth_IIc_core"/>
</dbReference>
<dbReference type="InterPro" id="IPR050058">
    <property type="entry name" value="Ala-tRNA_ligase"/>
</dbReference>
<keyword evidence="4" id="KW-0436">Ligase</keyword>
<dbReference type="EC" id="6.1.1.7" evidence="2"/>
<evidence type="ECO:0000256" key="3">
    <source>
        <dbReference type="ARBA" id="ARBA00022555"/>
    </source>
</evidence>
<organism evidence="11 12">
    <name type="scientific">Candidatus Gottesmanbacteria bacterium RBG_13_37_7</name>
    <dbReference type="NCBI Taxonomy" id="1798369"/>
    <lineage>
        <taxon>Bacteria</taxon>
        <taxon>Candidatus Gottesmaniibacteriota</taxon>
    </lineage>
</organism>
<evidence type="ECO:0000313" key="12">
    <source>
        <dbReference type="Proteomes" id="UP000178230"/>
    </source>
</evidence>
<keyword evidence="9" id="KW-0030">Aminoacyl-tRNA synthetase</keyword>
<evidence type="ECO:0000256" key="7">
    <source>
        <dbReference type="ARBA" id="ARBA00022884"/>
    </source>
</evidence>
<dbReference type="SUPFAM" id="SSF55186">
    <property type="entry name" value="ThrRS/AlaRS common domain"/>
    <property type="match status" value="1"/>
</dbReference>
<dbReference type="GO" id="GO:0005829">
    <property type="term" value="C:cytosol"/>
    <property type="evidence" value="ECO:0007669"/>
    <property type="project" value="TreeGrafter"/>
</dbReference>
<dbReference type="CDD" id="cd00673">
    <property type="entry name" value="AlaRS_core"/>
    <property type="match status" value="1"/>
</dbReference>
<evidence type="ECO:0000256" key="8">
    <source>
        <dbReference type="ARBA" id="ARBA00022917"/>
    </source>
</evidence>
<name>A0A1F5YJ81_9BACT</name>
<dbReference type="Pfam" id="PF07973">
    <property type="entry name" value="tRNA_SAD"/>
    <property type="match status" value="1"/>
</dbReference>
<evidence type="ECO:0000256" key="1">
    <source>
        <dbReference type="ARBA" id="ARBA00008226"/>
    </source>
</evidence>